<dbReference type="PANTHER" id="PTHR13068">
    <property type="entry name" value="CGI-12 PROTEIN-RELATED"/>
    <property type="match status" value="1"/>
</dbReference>
<evidence type="ECO:0000256" key="2">
    <source>
        <dbReference type="ARBA" id="ARBA00022472"/>
    </source>
</evidence>
<evidence type="ECO:0000256" key="1">
    <source>
        <dbReference type="ARBA" id="ARBA00007692"/>
    </source>
</evidence>
<keyword evidence="3" id="KW-0809">Transit peptide</keyword>
<dbReference type="FunCoup" id="A0A7J7CYM8">
    <property type="interactions" value="721"/>
</dbReference>
<dbReference type="Proteomes" id="UP000593562">
    <property type="component" value="Unassembled WGS sequence"/>
</dbReference>
<keyword evidence="5" id="KW-1185">Reference proteome</keyword>
<dbReference type="GO" id="GO:0003676">
    <property type="term" value="F:nucleic acid binding"/>
    <property type="evidence" value="ECO:0007669"/>
    <property type="project" value="InterPro"/>
</dbReference>
<protein>
    <submittedName>
        <fullName evidence="4">Mitochondrial transcription termination factor family protein putative isoform 2</fullName>
    </submittedName>
</protein>
<keyword evidence="2" id="KW-0804">Transcription</keyword>
<dbReference type="InParanoid" id="A0A7J7CYM8"/>
<evidence type="ECO:0000256" key="3">
    <source>
        <dbReference type="ARBA" id="ARBA00022946"/>
    </source>
</evidence>
<sequence>MPITSLPIPFDFSSSSLKFSPKFSFPSHFSPNSQQNPFHFFQHRITFHQHKTHLPSLHILFCSSPQSSSSNNNPQSDHQYGHLEKQAQEAISQLLQELGLPVQESDSISLTCPKYTKMLIESVQDLEDWNKWKNGDDFKDGGIGVFEGFKEKVFSMAKEKGDDGKAAFLESIGLSLPSAMYFARYASGESLLTLIRKVKYMKEILFSDSDDKGFFGKNARRMMMCLSISIDDDVQRTLSFFQKIEARRGGLNMLGCADSSFHFLVGSFPRLLLLSVESHLIPVVEFLGSIGVPKECVGKVLLLFPSIILSNVEDIIAKLKTFEKVFASNKDIGKILIKYPWILSARIQENYGVISSFFDSQKVPKASVDSAIRRWPYLLGCSTSKLKLMVEEFRELGVGNKMLGQVIATSPQLLLLKPQEFLQVVSFLEDLGFDTETVGKILVRCPEIFATSTERTLNRKIKFLNAIGVSDDRIPRAIKKYPELLVSHVERTLLPRMNYLMKIGLSEKDVAFMVHRFSPLLGYSIEEVLKPKYEFLVNTMEKPVRDVVDYPRYFSYSLEKKIKPRFWVLKGRNIECSLKDMLGKNDEDFATEFMVDERMLVPPSPSRESK</sequence>
<comment type="similarity">
    <text evidence="1">Belongs to the mTERF family.</text>
</comment>
<comment type="caution">
    <text evidence="4">The sequence shown here is derived from an EMBL/GenBank/DDBJ whole genome shotgun (WGS) entry which is preliminary data.</text>
</comment>
<keyword evidence="2" id="KW-0805">Transcription regulation</keyword>
<dbReference type="Gene3D" id="1.25.70.10">
    <property type="entry name" value="Transcription termination factor 3, mitochondrial"/>
    <property type="match status" value="1"/>
</dbReference>
<dbReference type="OrthoDB" id="637682at2759"/>
<gene>
    <name evidence="4" type="ORF">HS088_TW12G00408</name>
</gene>
<dbReference type="InterPro" id="IPR038538">
    <property type="entry name" value="MTERF_sf"/>
</dbReference>
<reference evidence="4 5" key="1">
    <citation type="journal article" date="2020" name="Nat. Commun.">
        <title>Genome of Tripterygium wilfordii and identification of cytochrome P450 involved in triptolide biosynthesis.</title>
        <authorList>
            <person name="Tu L."/>
            <person name="Su P."/>
            <person name="Zhang Z."/>
            <person name="Gao L."/>
            <person name="Wang J."/>
            <person name="Hu T."/>
            <person name="Zhou J."/>
            <person name="Zhang Y."/>
            <person name="Zhao Y."/>
            <person name="Liu Y."/>
            <person name="Song Y."/>
            <person name="Tong Y."/>
            <person name="Lu Y."/>
            <person name="Yang J."/>
            <person name="Xu C."/>
            <person name="Jia M."/>
            <person name="Peters R.J."/>
            <person name="Huang L."/>
            <person name="Gao W."/>
        </authorList>
    </citation>
    <scope>NUCLEOTIDE SEQUENCE [LARGE SCALE GENOMIC DNA]</scope>
    <source>
        <strain evidence="5">cv. XIE 37</strain>
        <tissue evidence="4">Leaf</tissue>
    </source>
</reference>
<dbReference type="FunFam" id="1.25.70.10:FF:000015">
    <property type="entry name" value="Mitochondrial transcription termination factor family protein"/>
    <property type="match status" value="1"/>
</dbReference>
<dbReference type="EMBL" id="JAAARO010000012">
    <property type="protein sequence ID" value="KAF5739207.1"/>
    <property type="molecule type" value="Genomic_DNA"/>
</dbReference>
<organism evidence="4 5">
    <name type="scientific">Tripterygium wilfordii</name>
    <name type="common">Thunder God vine</name>
    <dbReference type="NCBI Taxonomy" id="458696"/>
    <lineage>
        <taxon>Eukaryota</taxon>
        <taxon>Viridiplantae</taxon>
        <taxon>Streptophyta</taxon>
        <taxon>Embryophyta</taxon>
        <taxon>Tracheophyta</taxon>
        <taxon>Spermatophyta</taxon>
        <taxon>Magnoliopsida</taxon>
        <taxon>eudicotyledons</taxon>
        <taxon>Gunneridae</taxon>
        <taxon>Pentapetalae</taxon>
        <taxon>rosids</taxon>
        <taxon>fabids</taxon>
        <taxon>Celastrales</taxon>
        <taxon>Celastraceae</taxon>
        <taxon>Tripterygium</taxon>
    </lineage>
</organism>
<proteinExistence type="inferred from homology"/>
<accession>A0A7J7CYM8</accession>
<evidence type="ECO:0000313" key="4">
    <source>
        <dbReference type="EMBL" id="KAF5739207.1"/>
    </source>
</evidence>
<keyword evidence="2" id="KW-0806">Transcription termination</keyword>
<dbReference type="InterPro" id="IPR003690">
    <property type="entry name" value="MTERF"/>
</dbReference>
<dbReference type="GO" id="GO:0006353">
    <property type="term" value="P:DNA-templated transcription termination"/>
    <property type="evidence" value="ECO:0007669"/>
    <property type="project" value="UniProtKB-KW"/>
</dbReference>
<name>A0A7J7CYM8_TRIWF</name>
<dbReference type="Pfam" id="PF02536">
    <property type="entry name" value="mTERF"/>
    <property type="match status" value="1"/>
</dbReference>
<evidence type="ECO:0000313" key="5">
    <source>
        <dbReference type="Proteomes" id="UP000593562"/>
    </source>
</evidence>
<dbReference type="SMART" id="SM00733">
    <property type="entry name" value="Mterf"/>
    <property type="match status" value="10"/>
</dbReference>
<dbReference type="AlphaFoldDB" id="A0A7J7CYM8"/>
<dbReference type="PANTHER" id="PTHR13068:SF3">
    <property type="entry name" value="MITOCHONDRIAL TRANSCRIPTION TERMINATION FACTOR FAMILY PROTEIN"/>
    <property type="match status" value="1"/>
</dbReference>